<dbReference type="SUPFAM" id="SSF52096">
    <property type="entry name" value="ClpP/crotonase"/>
    <property type="match status" value="1"/>
</dbReference>
<accession>A0A4U1BQA4</accession>
<dbReference type="NCBIfam" id="NF005699">
    <property type="entry name" value="PRK07509.1"/>
    <property type="match status" value="1"/>
</dbReference>
<dbReference type="Proteomes" id="UP000305675">
    <property type="component" value="Unassembled WGS sequence"/>
</dbReference>
<dbReference type="GO" id="GO:0016853">
    <property type="term" value="F:isomerase activity"/>
    <property type="evidence" value="ECO:0007669"/>
    <property type="project" value="InterPro"/>
</dbReference>
<dbReference type="PANTHER" id="PTHR43149:SF1">
    <property type="entry name" value="DELTA(3,5)-DELTA(2,4)-DIENOYL-COA ISOMERASE, MITOCHONDRIAL"/>
    <property type="match status" value="1"/>
</dbReference>
<proteinExistence type="inferred from homology"/>
<dbReference type="InterPro" id="IPR001753">
    <property type="entry name" value="Enoyl-CoA_hydra/iso"/>
</dbReference>
<evidence type="ECO:0000313" key="3">
    <source>
        <dbReference type="Proteomes" id="UP000305675"/>
    </source>
</evidence>
<sequence length="261" mass="28560">MSDRVLLEVKNGIAKVSLNRPDKCNALDYALFKAIVQVQKKIRARRDIRVVILTGEGKDFCSGIDVKALMGSAGTAAKLLFKWTPWSPNLAQRVSTGWRDLKVPVIASIEGRCWGGGMQVALGVDFRIAHPESSLAVMEGRWGLIPDMGGTLALREQLPQDKALMLSMLAEPITAKEALEMNLVTEVSDAPYERAEALATALIERSPNALAEVKKLYKNRGFGTNGGVLFGETWGQIKAMASKNQRVAVARQRGKDKAYHL</sequence>
<name>A0A4U1BQA4_9GAMM</name>
<organism evidence="2 3">
    <name type="scientific">Ferrimonas aestuarii</name>
    <dbReference type="NCBI Taxonomy" id="2569539"/>
    <lineage>
        <taxon>Bacteria</taxon>
        <taxon>Pseudomonadati</taxon>
        <taxon>Pseudomonadota</taxon>
        <taxon>Gammaproteobacteria</taxon>
        <taxon>Alteromonadales</taxon>
        <taxon>Ferrimonadaceae</taxon>
        <taxon>Ferrimonas</taxon>
    </lineage>
</organism>
<dbReference type="InterPro" id="IPR045002">
    <property type="entry name" value="Ech1-like"/>
</dbReference>
<comment type="similarity">
    <text evidence="1">Belongs to the enoyl-CoA hydratase/isomerase family.</text>
</comment>
<dbReference type="CDD" id="cd06558">
    <property type="entry name" value="crotonase-like"/>
    <property type="match status" value="1"/>
</dbReference>
<evidence type="ECO:0000256" key="1">
    <source>
        <dbReference type="ARBA" id="ARBA00005254"/>
    </source>
</evidence>
<dbReference type="Pfam" id="PF00378">
    <property type="entry name" value="ECH_1"/>
    <property type="match status" value="1"/>
</dbReference>
<comment type="caution">
    <text evidence="2">The sequence shown here is derived from an EMBL/GenBank/DDBJ whole genome shotgun (WGS) entry which is preliminary data.</text>
</comment>
<dbReference type="RefSeq" id="WP_136862602.1">
    <property type="nucleotide sequence ID" value="NZ_SWCJ01000003.1"/>
</dbReference>
<gene>
    <name evidence="2" type="ORF">FCL42_06610</name>
</gene>
<dbReference type="InterPro" id="IPR029045">
    <property type="entry name" value="ClpP/crotonase-like_dom_sf"/>
</dbReference>
<evidence type="ECO:0000313" key="2">
    <source>
        <dbReference type="EMBL" id="TKB56799.1"/>
    </source>
</evidence>
<dbReference type="AlphaFoldDB" id="A0A4U1BQA4"/>
<dbReference type="EMBL" id="SWCJ01000003">
    <property type="protein sequence ID" value="TKB56799.1"/>
    <property type="molecule type" value="Genomic_DNA"/>
</dbReference>
<reference evidence="2 3" key="1">
    <citation type="submission" date="2019-04" db="EMBL/GenBank/DDBJ databases">
        <authorList>
            <person name="Hwang J.C."/>
        </authorList>
    </citation>
    <scope>NUCLEOTIDE SEQUENCE [LARGE SCALE GENOMIC DNA]</scope>
    <source>
        <strain evidence="2 3">IMCC35002</strain>
    </source>
</reference>
<dbReference type="PANTHER" id="PTHR43149">
    <property type="entry name" value="ENOYL-COA HYDRATASE"/>
    <property type="match status" value="1"/>
</dbReference>
<dbReference type="Gene3D" id="3.90.226.10">
    <property type="entry name" value="2-enoyl-CoA Hydratase, Chain A, domain 1"/>
    <property type="match status" value="1"/>
</dbReference>
<keyword evidence="3" id="KW-1185">Reference proteome</keyword>
<protein>
    <submittedName>
        <fullName evidence="2">Crotonase/enoyl-CoA hydratase family protein</fullName>
    </submittedName>
</protein>
<dbReference type="OrthoDB" id="4608673at2"/>